<keyword evidence="2" id="KW-1277">Toxin-antitoxin system</keyword>
<reference evidence="8 9" key="1">
    <citation type="journal article" date="2022" name="J. Am. Chem. Soc.">
        <title>Biosynthesis of Guanitoxin Enables Global Environmental Detection in Freshwater Cyanobacteria.</title>
        <authorList>
            <person name="Lima S.T."/>
            <person name="Fallon T.R."/>
            <person name="Cordoza J.L."/>
            <person name="Chekan J.R."/>
            <person name="Delbaje E."/>
            <person name="Hopiavuori A.R."/>
            <person name="Alvarenga D.O."/>
            <person name="Wood S.M."/>
            <person name="Luhavaya H."/>
            <person name="Baumgartner J.T."/>
            <person name="Dorr F.A."/>
            <person name="Etchegaray A."/>
            <person name="Pinto E."/>
            <person name="McKinnie S.M.K."/>
            <person name="Fiore M.F."/>
            <person name="Moore B.S."/>
        </authorList>
    </citation>
    <scope>NUCLEOTIDE SEQUENCE [LARGE SCALE GENOMIC DNA]</scope>
    <source>
        <strain evidence="8 9">ITEP-024</strain>
    </source>
</reference>
<name>A0ABX8WZN1_9CYAN</name>
<evidence type="ECO:0000313" key="8">
    <source>
        <dbReference type="EMBL" id="QYX31873.1"/>
    </source>
</evidence>
<organism evidence="8 9">
    <name type="scientific">Sphaerospermopsis torques-reginae ITEP-024</name>
    <dbReference type="NCBI Taxonomy" id="984208"/>
    <lineage>
        <taxon>Bacteria</taxon>
        <taxon>Bacillati</taxon>
        <taxon>Cyanobacteriota</taxon>
        <taxon>Cyanophyceae</taxon>
        <taxon>Nostocales</taxon>
        <taxon>Aphanizomenonaceae</taxon>
        <taxon>Sphaerospermopsis</taxon>
        <taxon>Sphaerospermopsis torques-reginae</taxon>
    </lineage>
</organism>
<keyword evidence="4" id="KW-0255">Endonuclease</keyword>
<protein>
    <recommendedName>
        <fullName evidence="7">Endoribonuclease YoeB</fullName>
    </recommendedName>
    <alternativeName>
        <fullName evidence="6">Putative mRNA interferase YoeB</fullName>
    </alternativeName>
</protein>
<dbReference type="Gene3D" id="3.30.2310.20">
    <property type="entry name" value="RelE-like"/>
    <property type="match status" value="1"/>
</dbReference>
<comment type="similarity">
    <text evidence="1">Belongs to the YoeB family.</text>
</comment>
<proteinExistence type="inferred from homology"/>
<keyword evidence="9" id="KW-1185">Reference proteome</keyword>
<evidence type="ECO:0000256" key="6">
    <source>
        <dbReference type="ARBA" id="ARBA00030388"/>
    </source>
</evidence>
<evidence type="ECO:0000256" key="1">
    <source>
        <dbReference type="ARBA" id="ARBA00008172"/>
    </source>
</evidence>
<dbReference type="PANTHER" id="PTHR38039">
    <property type="entry name" value="TOXIN YOEB"/>
    <property type="match status" value="1"/>
</dbReference>
<dbReference type="RefSeq" id="WP_220609859.1">
    <property type="nucleotide sequence ID" value="NZ_CP080598.1"/>
</dbReference>
<dbReference type="PANTHER" id="PTHR38039:SF1">
    <property type="entry name" value="TOXIN YOEB"/>
    <property type="match status" value="1"/>
</dbReference>
<sequence>MTKVAFEPEAFEQLGAWGKEDKKVFKKILELIKDIQRKPFSGIGKPEPLKYELQGYWSRRITDKHRLVYKVEEDLLIIIILSCKYHYD</sequence>
<evidence type="ECO:0000256" key="5">
    <source>
        <dbReference type="ARBA" id="ARBA00022801"/>
    </source>
</evidence>
<dbReference type="NCBIfam" id="TIGR02116">
    <property type="entry name" value="toxin_Txe_YoeB"/>
    <property type="match status" value="1"/>
</dbReference>
<dbReference type="EMBL" id="CP080598">
    <property type="protein sequence ID" value="QYX31873.1"/>
    <property type="molecule type" value="Genomic_DNA"/>
</dbReference>
<evidence type="ECO:0000256" key="3">
    <source>
        <dbReference type="ARBA" id="ARBA00022722"/>
    </source>
</evidence>
<evidence type="ECO:0000313" key="9">
    <source>
        <dbReference type="Proteomes" id="UP000826540"/>
    </source>
</evidence>
<evidence type="ECO:0000256" key="2">
    <source>
        <dbReference type="ARBA" id="ARBA00022649"/>
    </source>
</evidence>
<evidence type="ECO:0000256" key="7">
    <source>
        <dbReference type="ARBA" id="ARBA00050056"/>
    </source>
</evidence>
<dbReference type="InterPro" id="IPR035093">
    <property type="entry name" value="RelE/ParE_toxin_dom_sf"/>
</dbReference>
<keyword evidence="3" id="KW-0540">Nuclease</keyword>
<dbReference type="Pfam" id="PF06769">
    <property type="entry name" value="YoeB_toxin"/>
    <property type="match status" value="1"/>
</dbReference>
<evidence type="ECO:0000256" key="4">
    <source>
        <dbReference type="ARBA" id="ARBA00022759"/>
    </source>
</evidence>
<gene>
    <name evidence="8" type="ORF">K2F26_24450</name>
</gene>
<keyword evidence="5" id="KW-0378">Hydrolase</keyword>
<dbReference type="Proteomes" id="UP000826540">
    <property type="component" value="Chromosome"/>
</dbReference>
<dbReference type="SUPFAM" id="SSF143011">
    <property type="entry name" value="RelE-like"/>
    <property type="match status" value="1"/>
</dbReference>
<dbReference type="InterPro" id="IPR009614">
    <property type="entry name" value="YoeB_toxin"/>
</dbReference>
<accession>A0ABX8WZN1</accession>